<dbReference type="PROSITE" id="PS50995">
    <property type="entry name" value="HTH_MARR_2"/>
    <property type="match status" value="1"/>
</dbReference>
<reference evidence="2" key="1">
    <citation type="submission" date="2022-12" db="EMBL/GenBank/DDBJ databases">
        <title>Jiella pelagia sp. nov., isolated from phosphonate enriched culture of Northwest Pacific surface seawater.</title>
        <authorList>
            <person name="Shin D.Y."/>
            <person name="Hwang C.Y."/>
        </authorList>
    </citation>
    <scope>NUCLEOTIDE SEQUENCE</scope>
    <source>
        <strain evidence="2">HL-NP1</strain>
    </source>
</reference>
<evidence type="ECO:0000259" key="1">
    <source>
        <dbReference type="PROSITE" id="PS50995"/>
    </source>
</evidence>
<dbReference type="InterPro" id="IPR036390">
    <property type="entry name" value="WH_DNA-bd_sf"/>
</dbReference>
<dbReference type="PANTHER" id="PTHR33164:SF43">
    <property type="entry name" value="HTH-TYPE TRANSCRIPTIONAL REPRESSOR YETL"/>
    <property type="match status" value="1"/>
</dbReference>
<protein>
    <submittedName>
        <fullName evidence="2">MarR family winged helix-turn-helix transcriptional regulator</fullName>
    </submittedName>
</protein>
<proteinExistence type="predicted"/>
<evidence type="ECO:0000313" key="3">
    <source>
        <dbReference type="Proteomes" id="UP001164020"/>
    </source>
</evidence>
<name>A0ABY7C3Q7_9HYPH</name>
<keyword evidence="3" id="KW-1185">Reference proteome</keyword>
<dbReference type="SMART" id="SM00347">
    <property type="entry name" value="HTH_MARR"/>
    <property type="match status" value="1"/>
</dbReference>
<dbReference type="InterPro" id="IPR036388">
    <property type="entry name" value="WH-like_DNA-bd_sf"/>
</dbReference>
<gene>
    <name evidence="2" type="ORF">OH818_24560</name>
</gene>
<dbReference type="InterPro" id="IPR000835">
    <property type="entry name" value="HTH_MarR-typ"/>
</dbReference>
<dbReference type="PANTHER" id="PTHR33164">
    <property type="entry name" value="TRANSCRIPTIONAL REGULATOR, MARR FAMILY"/>
    <property type="match status" value="1"/>
</dbReference>
<feature type="domain" description="HTH marR-type" evidence="1">
    <location>
        <begin position="1"/>
        <end position="148"/>
    </location>
</feature>
<dbReference type="Gene3D" id="1.10.10.10">
    <property type="entry name" value="Winged helix-like DNA-binding domain superfamily/Winged helix DNA-binding domain"/>
    <property type="match status" value="1"/>
</dbReference>
<evidence type="ECO:0000313" key="2">
    <source>
        <dbReference type="EMBL" id="WAP68450.1"/>
    </source>
</evidence>
<dbReference type="Proteomes" id="UP001164020">
    <property type="component" value="Chromosome"/>
</dbReference>
<sequence>MDLAIAVREIEPEIHFIEDLCYVAKLTRCHVEIALREIGLCPGQDQFLDALRIDATKRLGEVADELNIRASTASKITNRLVDRGFAKRVSMPGDLRKIGLALTSEGSKAQRAVRDIWQTLETEIFSELSLAETDEIREGLCLMDRRLKERLRRLR</sequence>
<accession>A0ABY7C3Q7</accession>
<dbReference type="InterPro" id="IPR039422">
    <property type="entry name" value="MarR/SlyA-like"/>
</dbReference>
<organism evidence="2 3">
    <name type="scientific">Jiella pelagia</name>
    <dbReference type="NCBI Taxonomy" id="2986949"/>
    <lineage>
        <taxon>Bacteria</taxon>
        <taxon>Pseudomonadati</taxon>
        <taxon>Pseudomonadota</taxon>
        <taxon>Alphaproteobacteria</taxon>
        <taxon>Hyphomicrobiales</taxon>
        <taxon>Aurantimonadaceae</taxon>
        <taxon>Jiella</taxon>
    </lineage>
</organism>
<dbReference type="RefSeq" id="WP_187389391.1">
    <property type="nucleotide sequence ID" value="NZ_CP114029.1"/>
</dbReference>
<dbReference type="EMBL" id="CP114029">
    <property type="protein sequence ID" value="WAP68450.1"/>
    <property type="molecule type" value="Genomic_DNA"/>
</dbReference>
<dbReference type="SUPFAM" id="SSF46785">
    <property type="entry name" value="Winged helix' DNA-binding domain"/>
    <property type="match status" value="1"/>
</dbReference>